<sequence length="355" mass="40825">MKKIRLAVIGTGMAWNRLHLPAIQELKEEYEVVALADPNETVLQNSANKIQMTSDNLYTDYKKMLMREDIDAVIVAVPIDNNYLVSKDVLEAGKNLICEKPLAPNIKQGIEFINLQKEKNLKVLIAENYRYNEEHNLIKMFIEEKRIGDVLYFIKNNAFIFEEDMIQNTFGAKEWRQHPTFEGGIFLDGGVHDIAGLRYIFGDYDAVSAFGKPLDKDYSPYSVLSCNFMFKSGVTGQYTYCCTTKDDQKPPIGFRIIGTKGTIYLEDKYSGVISIYYDDGRHESHTFAPQRGYYNEFKNFYNAFYNNEEINVTPMVEFGDEKVIFAILNAAKEQRVIKVDSTTQFITEYTSTNRV</sequence>
<dbReference type="SUPFAM" id="SSF51735">
    <property type="entry name" value="NAD(P)-binding Rossmann-fold domains"/>
    <property type="match status" value="1"/>
</dbReference>
<dbReference type="EMBL" id="SMAL01000003">
    <property type="protein sequence ID" value="TCT15548.1"/>
    <property type="molecule type" value="Genomic_DNA"/>
</dbReference>
<name>A0A4R3MLM1_9FIRM</name>
<dbReference type="InterPro" id="IPR051317">
    <property type="entry name" value="Gfo/Idh/MocA_oxidoreduct"/>
</dbReference>
<evidence type="ECO:0000313" key="3">
    <source>
        <dbReference type="EMBL" id="TCT15548.1"/>
    </source>
</evidence>
<dbReference type="InterPro" id="IPR036291">
    <property type="entry name" value="NAD(P)-bd_dom_sf"/>
</dbReference>
<organism evidence="3 4">
    <name type="scientific">Natranaerovirga pectinivora</name>
    <dbReference type="NCBI Taxonomy" id="682400"/>
    <lineage>
        <taxon>Bacteria</taxon>
        <taxon>Bacillati</taxon>
        <taxon>Bacillota</taxon>
        <taxon>Clostridia</taxon>
        <taxon>Lachnospirales</taxon>
        <taxon>Natranaerovirgaceae</taxon>
        <taxon>Natranaerovirga</taxon>
    </lineage>
</organism>
<feature type="domain" description="GFO/IDH/MocA-like oxidoreductase" evidence="2">
    <location>
        <begin position="138"/>
        <end position="263"/>
    </location>
</feature>
<dbReference type="RefSeq" id="WP_132251335.1">
    <property type="nucleotide sequence ID" value="NZ_SMAL01000003.1"/>
</dbReference>
<dbReference type="Pfam" id="PF22725">
    <property type="entry name" value="GFO_IDH_MocA_C3"/>
    <property type="match status" value="1"/>
</dbReference>
<protein>
    <submittedName>
        <fullName evidence="3">Putative dehydrogenase</fullName>
    </submittedName>
</protein>
<dbReference type="OrthoDB" id="9815825at2"/>
<gene>
    <name evidence="3" type="ORF">EDC18_103254</name>
</gene>
<proteinExistence type="predicted"/>
<dbReference type="InterPro" id="IPR055170">
    <property type="entry name" value="GFO_IDH_MocA-like_dom"/>
</dbReference>
<evidence type="ECO:0000259" key="2">
    <source>
        <dbReference type="Pfam" id="PF22725"/>
    </source>
</evidence>
<dbReference type="Gene3D" id="3.30.360.10">
    <property type="entry name" value="Dihydrodipicolinate Reductase, domain 2"/>
    <property type="match status" value="1"/>
</dbReference>
<feature type="domain" description="Gfo/Idh/MocA-like oxidoreductase N-terminal" evidence="1">
    <location>
        <begin position="4"/>
        <end position="124"/>
    </location>
</feature>
<accession>A0A4R3MLM1</accession>
<evidence type="ECO:0000313" key="4">
    <source>
        <dbReference type="Proteomes" id="UP000294902"/>
    </source>
</evidence>
<comment type="caution">
    <text evidence="3">The sequence shown here is derived from an EMBL/GenBank/DDBJ whole genome shotgun (WGS) entry which is preliminary data.</text>
</comment>
<dbReference type="SUPFAM" id="SSF55347">
    <property type="entry name" value="Glyceraldehyde-3-phosphate dehydrogenase-like, C-terminal domain"/>
    <property type="match status" value="1"/>
</dbReference>
<reference evidence="3 4" key="1">
    <citation type="submission" date="2019-03" db="EMBL/GenBank/DDBJ databases">
        <title>Genomic Encyclopedia of Type Strains, Phase IV (KMG-IV): sequencing the most valuable type-strain genomes for metagenomic binning, comparative biology and taxonomic classification.</title>
        <authorList>
            <person name="Goeker M."/>
        </authorList>
    </citation>
    <scope>NUCLEOTIDE SEQUENCE [LARGE SCALE GENOMIC DNA]</scope>
    <source>
        <strain evidence="3 4">DSM 24629</strain>
    </source>
</reference>
<evidence type="ECO:0000259" key="1">
    <source>
        <dbReference type="Pfam" id="PF01408"/>
    </source>
</evidence>
<dbReference type="InterPro" id="IPR000683">
    <property type="entry name" value="Gfo/Idh/MocA-like_OxRdtase_N"/>
</dbReference>
<dbReference type="Gene3D" id="3.40.50.720">
    <property type="entry name" value="NAD(P)-binding Rossmann-like Domain"/>
    <property type="match status" value="1"/>
</dbReference>
<dbReference type="Proteomes" id="UP000294902">
    <property type="component" value="Unassembled WGS sequence"/>
</dbReference>
<keyword evidence="4" id="KW-1185">Reference proteome</keyword>
<dbReference type="PANTHER" id="PTHR43708">
    <property type="entry name" value="CONSERVED EXPRESSED OXIDOREDUCTASE (EUROFUNG)"/>
    <property type="match status" value="1"/>
</dbReference>
<dbReference type="AlphaFoldDB" id="A0A4R3MLM1"/>
<dbReference type="Pfam" id="PF01408">
    <property type="entry name" value="GFO_IDH_MocA"/>
    <property type="match status" value="1"/>
</dbReference>
<dbReference type="PANTHER" id="PTHR43708:SF8">
    <property type="entry name" value="OXIDOREDUCTASE"/>
    <property type="match status" value="1"/>
</dbReference>
<dbReference type="GO" id="GO:0000166">
    <property type="term" value="F:nucleotide binding"/>
    <property type="evidence" value="ECO:0007669"/>
    <property type="project" value="InterPro"/>
</dbReference>